<comment type="caution">
    <text evidence="1">The sequence shown here is derived from an EMBL/GenBank/DDBJ whole genome shotgun (WGS) entry which is preliminary data.</text>
</comment>
<dbReference type="RefSeq" id="WP_153535576.1">
    <property type="nucleotide sequence ID" value="NZ_WEGH01000003.1"/>
</dbReference>
<keyword evidence="2" id="KW-1185">Reference proteome</keyword>
<evidence type="ECO:0000313" key="1">
    <source>
        <dbReference type="EMBL" id="MQY06364.1"/>
    </source>
</evidence>
<evidence type="ECO:0000313" key="2">
    <source>
        <dbReference type="Proteomes" id="UP000487268"/>
    </source>
</evidence>
<evidence type="ECO:0008006" key="3">
    <source>
        <dbReference type="Google" id="ProtNLM"/>
    </source>
</evidence>
<reference evidence="1 2" key="1">
    <citation type="submission" date="2019-10" db="EMBL/GenBank/DDBJ databases">
        <title>Actinomadura rubteroloni sp. nov. and Actinomadura macrotermitis sp. nov., isolated from the gut of fungus growing-termite Macrotermes natalensis.</title>
        <authorList>
            <person name="Benndorf R."/>
            <person name="Martin K."/>
            <person name="Kuefner M."/>
            <person name="De Beer W."/>
            <person name="Kaster A.-K."/>
            <person name="Vollmers J."/>
            <person name="Poulsen M."/>
            <person name="Beemelmanns C."/>
        </authorList>
    </citation>
    <scope>NUCLEOTIDE SEQUENCE [LARGE SCALE GENOMIC DNA]</scope>
    <source>
        <strain evidence="1 2">RB68</strain>
    </source>
</reference>
<proteinExistence type="predicted"/>
<name>A0A7K0C0N1_9ACTN</name>
<dbReference type="Proteomes" id="UP000487268">
    <property type="component" value="Unassembled WGS sequence"/>
</dbReference>
<sequence>MFIQVIQGKVENPAQVKATFDRWIQELAPGADGWLGSTCGVTSGGTLLALARFESAEAARRNSERPEQGEWWAGASKLFTGEVAFHDCAECDTWLDGGSDDAGFVQIMQSRVRDLDGLRAWMGRQDMTALRAARPDIIGGVMAPHGDGGLTEAIYFTTEAAAREGERVEPPPEMRAQMEELQGFYDGDVAYHDLTDPWLYSA</sequence>
<accession>A0A7K0C0N1</accession>
<dbReference type="AlphaFoldDB" id="A0A7K0C0N1"/>
<dbReference type="OrthoDB" id="3464514at2"/>
<gene>
    <name evidence="1" type="ORF">ACRB68_44520</name>
</gene>
<dbReference type="EMBL" id="WEGH01000003">
    <property type="protein sequence ID" value="MQY06364.1"/>
    <property type="molecule type" value="Genomic_DNA"/>
</dbReference>
<protein>
    <recommendedName>
        <fullName evidence="3">ABM domain-containing protein</fullName>
    </recommendedName>
</protein>
<organism evidence="1 2">
    <name type="scientific">Actinomadura macrotermitis</name>
    <dbReference type="NCBI Taxonomy" id="2585200"/>
    <lineage>
        <taxon>Bacteria</taxon>
        <taxon>Bacillati</taxon>
        <taxon>Actinomycetota</taxon>
        <taxon>Actinomycetes</taxon>
        <taxon>Streptosporangiales</taxon>
        <taxon>Thermomonosporaceae</taxon>
        <taxon>Actinomadura</taxon>
    </lineage>
</organism>